<dbReference type="InterPro" id="IPR008166">
    <property type="entry name" value="Glyco_transf_92"/>
</dbReference>
<protein>
    <recommendedName>
        <fullName evidence="8">Glycosyltransferase family 92 protein</fullName>
        <ecNumber evidence="8">2.4.1.-</ecNumber>
    </recommendedName>
</protein>
<dbReference type="OrthoDB" id="2526284at2759"/>
<dbReference type="GO" id="GO:0016757">
    <property type="term" value="F:glycosyltransferase activity"/>
    <property type="evidence" value="ECO:0007669"/>
    <property type="project" value="UniProtKB-UniRule"/>
</dbReference>
<dbReference type="PANTHER" id="PTHR21461:SF95">
    <property type="entry name" value="GLYCOSYLTRANSFERASE FAMILY 92 PROTEIN"/>
    <property type="match status" value="1"/>
</dbReference>
<reference evidence="9" key="2">
    <citation type="submission" date="2025-09" db="UniProtKB">
        <authorList>
            <consortium name="Ensembl"/>
        </authorList>
    </citation>
    <scope>IDENTIFICATION</scope>
</reference>
<proteinExistence type="inferred from homology"/>
<evidence type="ECO:0000256" key="5">
    <source>
        <dbReference type="ARBA" id="ARBA00022692"/>
    </source>
</evidence>
<evidence type="ECO:0000313" key="10">
    <source>
        <dbReference type="Proteomes" id="UP000694569"/>
    </source>
</evidence>
<dbReference type="EC" id="2.4.1.-" evidence="8"/>
<comment type="subcellular location">
    <subcellularLocation>
        <location evidence="1">Membrane</location>
        <topology evidence="1">Single-pass membrane protein</topology>
    </subcellularLocation>
</comment>
<reference evidence="9" key="1">
    <citation type="submission" date="2025-08" db="UniProtKB">
        <authorList>
            <consortium name="Ensembl"/>
        </authorList>
    </citation>
    <scope>IDENTIFICATION</scope>
</reference>
<keyword evidence="6 8" id="KW-1133">Transmembrane helix</keyword>
<evidence type="ECO:0000256" key="3">
    <source>
        <dbReference type="ARBA" id="ARBA00022676"/>
    </source>
</evidence>
<dbReference type="Pfam" id="PF01697">
    <property type="entry name" value="Glyco_transf_92"/>
    <property type="match status" value="1"/>
</dbReference>
<evidence type="ECO:0000256" key="8">
    <source>
        <dbReference type="RuleBase" id="RU366017"/>
    </source>
</evidence>
<accession>A0A8C5Q1H0</accession>
<dbReference type="Ensembl" id="ENSLLET00000031411.1">
    <property type="protein sequence ID" value="ENSLLEP00000030244.1"/>
    <property type="gene ID" value="ENSLLEG00000019182.1"/>
</dbReference>
<keyword evidence="7 8" id="KW-0472">Membrane</keyword>
<keyword evidence="10" id="KW-1185">Reference proteome</keyword>
<dbReference type="GO" id="GO:0016020">
    <property type="term" value="C:membrane"/>
    <property type="evidence" value="ECO:0007669"/>
    <property type="project" value="UniProtKB-SubCell"/>
</dbReference>
<evidence type="ECO:0000256" key="2">
    <source>
        <dbReference type="ARBA" id="ARBA00007647"/>
    </source>
</evidence>
<name>A0A8C5Q1H0_9ANUR</name>
<evidence type="ECO:0000256" key="6">
    <source>
        <dbReference type="ARBA" id="ARBA00022989"/>
    </source>
</evidence>
<keyword evidence="3 8" id="KW-0328">Glycosyltransferase</keyword>
<dbReference type="AlphaFoldDB" id="A0A8C5Q1H0"/>
<evidence type="ECO:0000256" key="7">
    <source>
        <dbReference type="ARBA" id="ARBA00023136"/>
    </source>
</evidence>
<evidence type="ECO:0000256" key="1">
    <source>
        <dbReference type="ARBA" id="ARBA00004167"/>
    </source>
</evidence>
<sequence length="388" mass="44718">MGPRCAAMVLSVLHPQVLFHLELRGAPERTWSSMRPSSLESTMKTCRSIKHACKLFSLVFSMVTFLYVVYFLVLDKYVSPGGFFKLTLLDNKSFSQALRTVSATGETIVKVKNTRTYAIGAYLDVRSRRVVRIIGITYRHEQAPLFCEYCFDGNETVPAEVEVHRDHFSFPYGTVDLLCKLRDHQTPQYVCVHEGKNLQNTFLKVHNTEQGDNPPSPFEYDFLVCTSALYGSYNNILQFVQAMEMYRILGVQKVVIYYTNSSSEFKKVLAHYIEQKFLDLVPWPITSFLNVSSGWLYLKDPGDLHYYGQTTALNDCIYRYMYKSRYIALHDLDELILPITHKNLPELVEHLQQMSPDANVFIFENHVFTTLFRNQSKESPAGWRSVPA</sequence>
<keyword evidence="4 8" id="KW-0808">Transferase</keyword>
<keyword evidence="5 8" id="KW-0812">Transmembrane</keyword>
<dbReference type="GO" id="GO:0005737">
    <property type="term" value="C:cytoplasm"/>
    <property type="evidence" value="ECO:0007669"/>
    <property type="project" value="TreeGrafter"/>
</dbReference>
<dbReference type="GeneTree" id="ENSGT00530000064359"/>
<evidence type="ECO:0000313" key="9">
    <source>
        <dbReference type="Ensembl" id="ENSLLEP00000030244.1"/>
    </source>
</evidence>
<comment type="similarity">
    <text evidence="2 8">Belongs to the glycosyltransferase 92 family.</text>
</comment>
<evidence type="ECO:0000256" key="4">
    <source>
        <dbReference type="ARBA" id="ARBA00022679"/>
    </source>
</evidence>
<feature type="transmembrane region" description="Helical" evidence="8">
    <location>
        <begin position="52"/>
        <end position="73"/>
    </location>
</feature>
<organism evidence="9 10">
    <name type="scientific">Leptobrachium leishanense</name>
    <name type="common">Leishan spiny toad</name>
    <dbReference type="NCBI Taxonomy" id="445787"/>
    <lineage>
        <taxon>Eukaryota</taxon>
        <taxon>Metazoa</taxon>
        <taxon>Chordata</taxon>
        <taxon>Craniata</taxon>
        <taxon>Vertebrata</taxon>
        <taxon>Euteleostomi</taxon>
        <taxon>Amphibia</taxon>
        <taxon>Batrachia</taxon>
        <taxon>Anura</taxon>
        <taxon>Pelobatoidea</taxon>
        <taxon>Megophryidae</taxon>
        <taxon>Leptobrachium</taxon>
    </lineage>
</organism>
<dbReference type="PANTHER" id="PTHR21461">
    <property type="entry name" value="GLYCOSYLTRANSFERASE FAMILY 92 PROTEIN"/>
    <property type="match status" value="1"/>
</dbReference>
<dbReference type="Proteomes" id="UP000694569">
    <property type="component" value="Unplaced"/>
</dbReference>